<dbReference type="Pfam" id="PF21205">
    <property type="entry name" value="Rep3_C"/>
    <property type="match status" value="1"/>
</dbReference>
<reference evidence="4 5" key="1">
    <citation type="submission" date="2017-02" db="EMBL/GenBank/DDBJ databases">
        <authorList>
            <person name="Peterson S.W."/>
        </authorList>
    </citation>
    <scope>NUCLEOTIDE SEQUENCE [LARGE SCALE GENOMIC DNA]</scope>
    <source>
        <strain evidence="4 5">42ea</strain>
    </source>
</reference>
<organism evidence="4 5">
    <name type="scientific">Marinilactibacillus psychrotolerans 42ea</name>
    <dbReference type="NCBI Taxonomy" id="1255609"/>
    <lineage>
        <taxon>Bacteria</taxon>
        <taxon>Bacillati</taxon>
        <taxon>Bacillota</taxon>
        <taxon>Bacilli</taxon>
        <taxon>Lactobacillales</taxon>
        <taxon>Carnobacteriaceae</taxon>
        <taxon>Marinilactibacillus</taxon>
    </lineage>
</organism>
<evidence type="ECO:0000313" key="5">
    <source>
        <dbReference type="Proteomes" id="UP000195611"/>
    </source>
</evidence>
<comment type="similarity">
    <text evidence="1">Belongs to the initiator RepB protein family.</text>
</comment>
<evidence type="ECO:0000256" key="2">
    <source>
        <dbReference type="SAM" id="MobiDB-lite"/>
    </source>
</evidence>
<dbReference type="Proteomes" id="UP000195611">
    <property type="component" value="Unassembled WGS sequence"/>
</dbReference>
<dbReference type="AlphaFoldDB" id="A0A1R4IMF5"/>
<dbReference type="Gene3D" id="1.10.10.10">
    <property type="entry name" value="Winged helix-like DNA-binding domain superfamily/Winged helix DNA-binding domain"/>
    <property type="match status" value="2"/>
</dbReference>
<dbReference type="GO" id="GO:0006270">
    <property type="term" value="P:DNA replication initiation"/>
    <property type="evidence" value="ECO:0007669"/>
    <property type="project" value="InterPro"/>
</dbReference>
<protein>
    <submittedName>
        <fullName evidence="4">Plasmid replication initiation protein</fullName>
    </submittedName>
</protein>
<dbReference type="InterPro" id="IPR036390">
    <property type="entry name" value="WH_DNA-bd_sf"/>
</dbReference>
<gene>
    <name evidence="4" type="ORF">FM115_01725</name>
</gene>
<name>A0A1R4IMF5_9LACT</name>
<dbReference type="InterPro" id="IPR036388">
    <property type="entry name" value="WH-like_DNA-bd_sf"/>
</dbReference>
<dbReference type="GO" id="GO:0003887">
    <property type="term" value="F:DNA-directed DNA polymerase activity"/>
    <property type="evidence" value="ECO:0007669"/>
    <property type="project" value="InterPro"/>
</dbReference>
<evidence type="ECO:0000259" key="3">
    <source>
        <dbReference type="Pfam" id="PF01051"/>
    </source>
</evidence>
<dbReference type="RefSeq" id="WP_087057132.1">
    <property type="nucleotide sequence ID" value="NZ_FUKW01000030.1"/>
</dbReference>
<dbReference type="EMBL" id="FUKW01000030">
    <property type="protein sequence ID" value="SJN20939.1"/>
    <property type="molecule type" value="Genomic_DNA"/>
</dbReference>
<proteinExistence type="inferred from homology"/>
<feature type="domain" description="Initiator Rep protein WH1" evidence="3">
    <location>
        <begin position="6"/>
        <end position="152"/>
    </location>
</feature>
<accession>A0A1R4IMF5</accession>
<evidence type="ECO:0000313" key="4">
    <source>
        <dbReference type="EMBL" id="SJN20939.1"/>
    </source>
</evidence>
<dbReference type="InterPro" id="IPR000525">
    <property type="entry name" value="Initiator_Rep_WH1"/>
</dbReference>
<dbReference type="SUPFAM" id="SSF46785">
    <property type="entry name" value="Winged helix' DNA-binding domain"/>
    <property type="match status" value="1"/>
</dbReference>
<dbReference type="Pfam" id="PF01051">
    <property type="entry name" value="Rep3_N"/>
    <property type="match status" value="1"/>
</dbReference>
<feature type="region of interest" description="Disordered" evidence="2">
    <location>
        <begin position="234"/>
        <end position="267"/>
    </location>
</feature>
<evidence type="ECO:0000256" key="1">
    <source>
        <dbReference type="ARBA" id="ARBA00038283"/>
    </source>
</evidence>
<sequence>MNEVTRYKNQLNTVPMRKWTPEEQDFFFAIITEARDKGTDIIEFDKYSLAELAGYTIEHNHRFEKTMDSLEEKLSNMRYREKTKNSLVSIPLFQYFEAHWSDDLSEMTLKVQVSSKFDYVLNKLEAEFTQFELKQFTNIRSTYAKEMFKQLKQWRTLGKKEYLINDFREILQIPESYGTKEINTRVLEPIRNELPNYFQNLKVKPIKARKRGNPVTAYEFSWIAEKTSTWNQKKYSSTKKTPRTETLPDWAQDNYQPPKVDTMTPEQQEIFEKKLAEKRANWKNKNK</sequence>